<dbReference type="InterPro" id="IPR048333">
    <property type="entry name" value="HA2_WH"/>
</dbReference>
<reference evidence="11" key="1">
    <citation type="submission" date="2020-06" db="EMBL/GenBank/DDBJ databases">
        <authorList>
            <person name="Ji K."/>
            <person name="Li J."/>
        </authorList>
    </citation>
    <scope>NUCLEOTIDE SEQUENCE</scope>
    <source>
        <strain evidence="11">JKM2019</strain>
        <tissue evidence="11">Whole body</tissue>
    </source>
</reference>
<accession>A0A9D4SKV7</accession>
<evidence type="ECO:0000256" key="1">
    <source>
        <dbReference type="ARBA" id="ARBA00008792"/>
    </source>
</evidence>
<dbReference type="SMART" id="SM00487">
    <property type="entry name" value="DEXDc"/>
    <property type="match status" value="1"/>
</dbReference>
<dbReference type="AlphaFoldDB" id="A0A9D4SKV7"/>
<evidence type="ECO:0000256" key="2">
    <source>
        <dbReference type="ARBA" id="ARBA00012552"/>
    </source>
</evidence>
<dbReference type="PROSITE" id="PS51194">
    <property type="entry name" value="HELICASE_CTER"/>
    <property type="match status" value="1"/>
</dbReference>
<comment type="similarity">
    <text evidence="1">Belongs to the DEAD box helicase family. DEAH subfamily.</text>
</comment>
<evidence type="ECO:0000256" key="3">
    <source>
        <dbReference type="ARBA" id="ARBA00022741"/>
    </source>
</evidence>
<evidence type="ECO:0000256" key="5">
    <source>
        <dbReference type="ARBA" id="ARBA00022806"/>
    </source>
</evidence>
<dbReference type="GO" id="GO:0005524">
    <property type="term" value="F:ATP binding"/>
    <property type="evidence" value="ECO:0007669"/>
    <property type="project" value="UniProtKB-KW"/>
</dbReference>
<reference evidence="11" key="2">
    <citation type="journal article" date="2021" name="World Allergy Organ. J.">
        <title>Chromosome-level assembly of Dermatophagoides farinae genome and transcriptome reveals two novel allergens Der f 37 and Der f 39.</title>
        <authorList>
            <person name="Chen J."/>
            <person name="Cai Z."/>
            <person name="Fan D."/>
            <person name="Hu J."/>
            <person name="Hou Y."/>
            <person name="He Y."/>
            <person name="Zhang Z."/>
            <person name="Zhao Z."/>
            <person name="Gao P."/>
            <person name="Hu W."/>
            <person name="Sun J."/>
            <person name="Li J."/>
            <person name="Ji K."/>
        </authorList>
    </citation>
    <scope>NUCLEOTIDE SEQUENCE</scope>
    <source>
        <strain evidence="11">JKM2019</strain>
    </source>
</reference>
<feature type="compositionally biased region" description="Basic and acidic residues" evidence="8">
    <location>
        <begin position="201"/>
        <end position="226"/>
    </location>
</feature>
<dbReference type="Pfam" id="PF23362">
    <property type="entry name" value="DHX37_C"/>
    <property type="match status" value="1"/>
</dbReference>
<dbReference type="PROSITE" id="PS51192">
    <property type="entry name" value="HELICASE_ATP_BIND_1"/>
    <property type="match status" value="1"/>
</dbReference>
<dbReference type="Pfam" id="PF07717">
    <property type="entry name" value="OB_NTP_bind"/>
    <property type="match status" value="1"/>
</dbReference>
<comment type="caution">
    <text evidence="11">The sequence shown here is derived from an EMBL/GenBank/DDBJ whole genome shotgun (WGS) entry which is preliminary data.</text>
</comment>
<dbReference type="InterPro" id="IPR003593">
    <property type="entry name" value="AAA+_ATPase"/>
</dbReference>
<evidence type="ECO:0000259" key="10">
    <source>
        <dbReference type="PROSITE" id="PS51194"/>
    </source>
</evidence>
<evidence type="ECO:0000256" key="6">
    <source>
        <dbReference type="ARBA" id="ARBA00022840"/>
    </source>
</evidence>
<feature type="coiled-coil region" evidence="7">
    <location>
        <begin position="29"/>
        <end position="76"/>
    </location>
</feature>
<dbReference type="PANTHER" id="PTHR18934:SF99">
    <property type="entry name" value="ATP-DEPENDENT RNA HELICASE DHX37-RELATED"/>
    <property type="match status" value="1"/>
</dbReference>
<dbReference type="InterPro" id="IPR002464">
    <property type="entry name" value="DNA/RNA_helicase_DEAH_CS"/>
</dbReference>
<feature type="domain" description="Helicase ATP-binding" evidence="9">
    <location>
        <begin position="277"/>
        <end position="444"/>
    </location>
</feature>
<gene>
    <name evidence="11" type="ORF">HUG17_1040</name>
</gene>
<dbReference type="GO" id="GO:0003723">
    <property type="term" value="F:RNA binding"/>
    <property type="evidence" value="ECO:0007669"/>
    <property type="project" value="TreeGrafter"/>
</dbReference>
<dbReference type="FunFam" id="3.40.50.300:FF:002693">
    <property type="entry name" value="Predicted protein"/>
    <property type="match status" value="1"/>
</dbReference>
<evidence type="ECO:0000259" key="9">
    <source>
        <dbReference type="PROSITE" id="PS51192"/>
    </source>
</evidence>
<feature type="region of interest" description="Disordered" evidence="8">
    <location>
        <begin position="578"/>
        <end position="604"/>
    </location>
</feature>
<dbReference type="CDD" id="cd18791">
    <property type="entry name" value="SF2_C_RHA"/>
    <property type="match status" value="1"/>
</dbReference>
<dbReference type="Gene3D" id="1.20.120.1080">
    <property type="match status" value="1"/>
</dbReference>
<dbReference type="SMART" id="SM00382">
    <property type="entry name" value="AAA"/>
    <property type="match status" value="1"/>
</dbReference>
<evidence type="ECO:0000256" key="4">
    <source>
        <dbReference type="ARBA" id="ARBA00022801"/>
    </source>
</evidence>
<keyword evidence="5 11" id="KW-0347">Helicase</keyword>
<dbReference type="InterPro" id="IPR011545">
    <property type="entry name" value="DEAD/DEAH_box_helicase_dom"/>
</dbReference>
<keyword evidence="3" id="KW-0547">Nucleotide-binding</keyword>
<feature type="domain" description="Helicase C-terminal" evidence="10">
    <location>
        <begin position="572"/>
        <end position="746"/>
    </location>
</feature>
<dbReference type="Proteomes" id="UP000828236">
    <property type="component" value="Unassembled WGS sequence"/>
</dbReference>
<dbReference type="Pfam" id="PF04408">
    <property type="entry name" value="WHD_HA2"/>
    <property type="match status" value="1"/>
</dbReference>
<dbReference type="InterPro" id="IPR027417">
    <property type="entry name" value="P-loop_NTPase"/>
</dbReference>
<dbReference type="InterPro" id="IPR011709">
    <property type="entry name" value="DEAD-box_helicase_OB_fold"/>
</dbReference>
<evidence type="ECO:0000313" key="11">
    <source>
        <dbReference type="EMBL" id="KAH7645502.1"/>
    </source>
</evidence>
<dbReference type="EMBL" id="SDOV01000001">
    <property type="protein sequence ID" value="KAH7645502.1"/>
    <property type="molecule type" value="Genomic_DNA"/>
</dbReference>
<dbReference type="EC" id="3.6.4.13" evidence="2"/>
<keyword evidence="6" id="KW-0067">ATP-binding</keyword>
<dbReference type="Pfam" id="PF21010">
    <property type="entry name" value="HA2_C"/>
    <property type="match status" value="1"/>
</dbReference>
<dbReference type="Pfam" id="PF00271">
    <property type="entry name" value="Helicase_C"/>
    <property type="match status" value="1"/>
</dbReference>
<dbReference type="GO" id="GO:0016787">
    <property type="term" value="F:hydrolase activity"/>
    <property type="evidence" value="ECO:0007669"/>
    <property type="project" value="UniProtKB-KW"/>
</dbReference>
<dbReference type="SMART" id="SM00847">
    <property type="entry name" value="HA2"/>
    <property type="match status" value="1"/>
</dbReference>
<name>A0A9D4SKV7_DERFA</name>
<dbReference type="Gene3D" id="3.40.50.300">
    <property type="entry name" value="P-loop containing nucleotide triphosphate hydrolases"/>
    <property type="match status" value="3"/>
</dbReference>
<dbReference type="OrthoDB" id="10025033at2759"/>
<keyword evidence="4" id="KW-0378">Hydrolase</keyword>
<dbReference type="GO" id="GO:0003724">
    <property type="term" value="F:RNA helicase activity"/>
    <property type="evidence" value="ECO:0007669"/>
    <property type="project" value="UniProtKB-EC"/>
</dbReference>
<keyword evidence="7" id="KW-0175">Coiled coil</keyword>
<proteinExistence type="inferred from homology"/>
<dbReference type="GO" id="GO:0000462">
    <property type="term" value="P:maturation of SSU-rRNA from tricistronic rRNA transcript (SSU-rRNA, 5.8S rRNA, LSU-rRNA)"/>
    <property type="evidence" value="ECO:0007669"/>
    <property type="project" value="TreeGrafter"/>
</dbReference>
<dbReference type="Pfam" id="PF00270">
    <property type="entry name" value="DEAD"/>
    <property type="match status" value="1"/>
</dbReference>
<dbReference type="SMART" id="SM00490">
    <property type="entry name" value="HELICc"/>
    <property type="match status" value="1"/>
</dbReference>
<evidence type="ECO:0000256" key="8">
    <source>
        <dbReference type="SAM" id="MobiDB-lite"/>
    </source>
</evidence>
<evidence type="ECO:0000256" key="7">
    <source>
        <dbReference type="SAM" id="Coils"/>
    </source>
</evidence>
<sequence length="1179" mass="136022">MIKQQKIQIEFEVDESKYDEFNPLILSDKSDAAKKEKNIRAKNEEIKKQLLSKKKKKKLEKILERKNRKLNRTNLINDLQQYQIDENEYNSMPSTSIVQTVGKRKINDLLRLYSSINKNDDKDELNERNDDSSRKRFKIRKIKFKNNEKNFNRKDPHIIGFDDNFNTDDDDDDDEQESSSDDEENCDEKIETKNINSGFDQKFEEKNETESKSNEVIESSEGEHQNTKTSKQNQSKIEDDKEVKDKKKSIFVNVDRPEEIQQARQRLPILAEEHNIMDAIMHNQVVIICGETGSGKTTQVPQFLYEAGYATNGKLIGITEPRRVAAISMSKRVACELNMTEKEVSYQIRFEGNVSDKTRIKFMTDGILMKEIERDLYLNKYSALIIDEAHERSLYSDILIGFLSRIVQVRHRNGDPLKLIIMSATLRVEDFTENKHLFKIPPPVIKIDSRQYPVTIHFSKYTNPNYMQEAFKKVCKIHSVSPPGGILIFVTGRTEVLSLVRMLKAKFPITHQIDQKYSNPNNKTKAAKETVPNNDQIIEKSIDDENSKNILNSKSRINLDVYSIDPVETSEKIIDGLDLCDNDSNDDDDGNASNDDDDDEDNEYTEDLGFLTTTEPLYCLPLYSMLPSKKQALVFQPPPVGCRLCVIATNIAETSLTIPNIRYVIDTGKVKNIVYDRMTSVSTFLIDWTSKASADQRSGRAGRTSAGHCYRLYSSAIFNDQFKQYSEPEILKKPIDDLLLQMKAIGFENVTNFPFPTKPNLEALIVAEKLLNQLDALETKTLTGKKNKHIERSKITWFGRLMSYFPVSPRYSRILLLSTQANLVPLVVTLISLLTVQEFFPTDVSKAIKQRRESWFFSHPFCQILGDLWTLLSAFGSAHYHGFSEKFCVSHGLRYNAIREADKLRLQLLNQLRSIMKNQTLSSELSVPNEIQVKMLSKLYLSGFSDHIAKRIPFITVTVHDDNDEVRKVQKSIRNCYQSIEVEHNVFISPHSVMFNQTYDYVVYQEIFESSDAGKMYMRNIVPIQMEWLAIYGAKHCTFSNPLEDPPPRYDPDDDCIKCHRRSTFGPHGWELPAIEVDYPDGLDKYCHFAHFLFDGLVFPSLKANLSYMSSPPILFVKSWAMVQPKVDIVIKCLINNRIDCKHALLNKWKINPKFLLKEYLEWINDGHKVDVRKCWPPC</sequence>
<feature type="region of interest" description="Disordered" evidence="8">
    <location>
        <begin position="151"/>
        <end position="244"/>
    </location>
</feature>
<feature type="compositionally biased region" description="Acidic residues" evidence="8">
    <location>
        <begin position="165"/>
        <end position="186"/>
    </location>
</feature>
<dbReference type="InterPro" id="IPR007502">
    <property type="entry name" value="Helicase-assoc_dom"/>
</dbReference>
<dbReference type="GO" id="GO:0005730">
    <property type="term" value="C:nucleolus"/>
    <property type="evidence" value="ECO:0007669"/>
    <property type="project" value="TreeGrafter"/>
</dbReference>
<dbReference type="InterPro" id="IPR001650">
    <property type="entry name" value="Helicase_C-like"/>
</dbReference>
<dbReference type="CDD" id="cd17982">
    <property type="entry name" value="DEXHc_DHX37"/>
    <property type="match status" value="1"/>
</dbReference>
<protein>
    <recommendedName>
        <fullName evidence="2">RNA helicase</fullName>
        <ecNumber evidence="2">3.6.4.13</ecNumber>
    </recommendedName>
</protein>
<dbReference type="InterPro" id="IPR056371">
    <property type="entry name" value="DHX37-like_C"/>
</dbReference>
<dbReference type="SUPFAM" id="SSF52540">
    <property type="entry name" value="P-loop containing nucleoside triphosphate hydrolases"/>
    <property type="match status" value="1"/>
</dbReference>
<dbReference type="InterPro" id="IPR014001">
    <property type="entry name" value="Helicase_ATP-bd"/>
</dbReference>
<organism evidence="11">
    <name type="scientific">Dermatophagoides farinae</name>
    <name type="common">American house dust mite</name>
    <dbReference type="NCBI Taxonomy" id="6954"/>
    <lineage>
        <taxon>Eukaryota</taxon>
        <taxon>Metazoa</taxon>
        <taxon>Ecdysozoa</taxon>
        <taxon>Arthropoda</taxon>
        <taxon>Chelicerata</taxon>
        <taxon>Arachnida</taxon>
        <taxon>Acari</taxon>
        <taxon>Acariformes</taxon>
        <taxon>Sarcoptiformes</taxon>
        <taxon>Astigmata</taxon>
        <taxon>Psoroptidia</taxon>
        <taxon>Analgoidea</taxon>
        <taxon>Pyroglyphidae</taxon>
        <taxon>Dermatophagoidinae</taxon>
        <taxon>Dermatophagoides</taxon>
    </lineage>
</organism>
<dbReference type="PANTHER" id="PTHR18934">
    <property type="entry name" value="ATP-DEPENDENT RNA HELICASE"/>
    <property type="match status" value="1"/>
</dbReference>
<dbReference type="PROSITE" id="PS00690">
    <property type="entry name" value="DEAH_ATP_HELICASE"/>
    <property type="match status" value="1"/>
</dbReference>